<evidence type="ECO:0000313" key="3">
    <source>
        <dbReference type="Proteomes" id="UP000675880"/>
    </source>
</evidence>
<dbReference type="EMBL" id="CAJNBJ010000021">
    <property type="protein sequence ID" value="CAE6801768.1"/>
    <property type="molecule type" value="Genomic_DNA"/>
</dbReference>
<evidence type="ECO:0000313" key="2">
    <source>
        <dbReference type="EMBL" id="CAE6801768.1"/>
    </source>
</evidence>
<dbReference type="CDD" id="cd02440">
    <property type="entry name" value="AdoMet_MTases"/>
    <property type="match status" value="1"/>
</dbReference>
<evidence type="ECO:0000259" key="1">
    <source>
        <dbReference type="Pfam" id="PF08241"/>
    </source>
</evidence>
<gene>
    <name evidence="2" type="ORF">NSPZN2_80099</name>
</gene>
<dbReference type="Pfam" id="PF08241">
    <property type="entry name" value="Methyltransf_11"/>
    <property type="match status" value="1"/>
</dbReference>
<dbReference type="Proteomes" id="UP000675880">
    <property type="component" value="Unassembled WGS sequence"/>
</dbReference>
<feature type="domain" description="Methyltransferase type 11" evidence="1">
    <location>
        <begin position="106"/>
        <end position="198"/>
    </location>
</feature>
<keyword evidence="3" id="KW-1185">Reference proteome</keyword>
<proteinExistence type="predicted"/>
<name>A0ABM8SCW4_9BACT</name>
<dbReference type="InterPro" id="IPR013216">
    <property type="entry name" value="Methyltransf_11"/>
</dbReference>
<protein>
    <recommendedName>
        <fullName evidence="1">Methyltransferase type 11 domain-containing protein</fullName>
    </recommendedName>
</protein>
<dbReference type="PANTHER" id="PTHR43861">
    <property type="entry name" value="TRANS-ACONITATE 2-METHYLTRANSFERASE-RELATED"/>
    <property type="match status" value="1"/>
</dbReference>
<comment type="caution">
    <text evidence="2">The sequence shown here is derived from an EMBL/GenBank/DDBJ whole genome shotgun (WGS) entry which is preliminary data.</text>
</comment>
<dbReference type="PANTHER" id="PTHR43861:SF1">
    <property type="entry name" value="TRANS-ACONITATE 2-METHYLTRANSFERASE"/>
    <property type="match status" value="1"/>
</dbReference>
<dbReference type="InterPro" id="IPR029063">
    <property type="entry name" value="SAM-dependent_MTases_sf"/>
</dbReference>
<dbReference type="Gene3D" id="3.40.50.150">
    <property type="entry name" value="Vaccinia Virus protein VP39"/>
    <property type="match status" value="1"/>
</dbReference>
<accession>A0ABM8SCW4</accession>
<sequence length="330" mass="37221">MRREHIEELVCPCGPHGLTLQHGAIEEQGEIKTGELRCSEDGLTVPIRGFVPRFVPDSGYSENFGEQWNRFRRTQLDKFNGTTLSKERFYSGTGWSPDELKGARVLEAGCGAGRFTQVMLDAGAQVYSVDLSSAVDACLANNGPREHLCVAQADLCRIPFRRHSFDKVFCYGVLQHTPDPRASFMNLVPFLKPGGELAVDVYLKGWAMEPYKSKYLYRPLTTRMPRNLLFRLLQWYIPKWLPLDTFIKRLPLVGRVLGMGVPCWNYHYLPLSHEQQVEWAILDTFDALAPVYDDPQTPDAVAEWFRSAQLTDVRVRIGGNGVLGNGKAPA</sequence>
<dbReference type="RefSeq" id="WP_213044260.1">
    <property type="nucleotide sequence ID" value="NZ_CAJNBJ010000021.1"/>
</dbReference>
<reference evidence="2 3" key="1">
    <citation type="submission" date="2021-02" db="EMBL/GenBank/DDBJ databases">
        <authorList>
            <person name="Han P."/>
        </authorList>
    </citation>
    <scope>NUCLEOTIDE SEQUENCE [LARGE SCALE GENOMIC DNA]</scope>
    <source>
        <strain evidence="2">Candidatus Nitrospira sp. ZN2</strain>
    </source>
</reference>
<dbReference type="SUPFAM" id="SSF53335">
    <property type="entry name" value="S-adenosyl-L-methionine-dependent methyltransferases"/>
    <property type="match status" value="1"/>
</dbReference>
<organism evidence="2 3">
    <name type="scientific">Nitrospira defluvii</name>
    <dbReference type="NCBI Taxonomy" id="330214"/>
    <lineage>
        <taxon>Bacteria</taxon>
        <taxon>Pseudomonadati</taxon>
        <taxon>Nitrospirota</taxon>
        <taxon>Nitrospiria</taxon>
        <taxon>Nitrospirales</taxon>
        <taxon>Nitrospiraceae</taxon>
        <taxon>Nitrospira</taxon>
    </lineage>
</organism>
<dbReference type="SUPFAM" id="SSF158997">
    <property type="entry name" value="Trm112p-like"/>
    <property type="match status" value="1"/>
</dbReference>